<evidence type="ECO:0000256" key="1">
    <source>
        <dbReference type="SAM" id="SignalP"/>
    </source>
</evidence>
<evidence type="ECO:0000313" key="2">
    <source>
        <dbReference type="EMBL" id="KAK2077138.1"/>
    </source>
</evidence>
<keyword evidence="1" id="KW-0732">Signal</keyword>
<protein>
    <recommendedName>
        <fullName evidence="4">Secreted protein</fullName>
    </recommendedName>
</protein>
<sequence length="172" mass="18011">MATIRCLIVLLACAALASAGRHLPGSPIVKVKTSCGHLRIKSASNGEICATLSAKNHRHISASTWVAVVNLEGMRATTEPAGSGFSTPAGENSWTLLPQTPSAGHVAHGAKVSATVCGFTDDIEEFAASFEVHFLYNGLNPPHVIHLDDHSTCPFVSGVRPHPDVPVPSPAY</sequence>
<dbReference type="AlphaFoldDB" id="A0AAD9IF94"/>
<feature type="signal peptide" evidence="1">
    <location>
        <begin position="1"/>
        <end position="19"/>
    </location>
</feature>
<feature type="chain" id="PRO_5042220394" description="Secreted protein" evidence="1">
    <location>
        <begin position="20"/>
        <end position="172"/>
    </location>
</feature>
<reference evidence="2" key="1">
    <citation type="submission" date="2021-01" db="EMBL/GenBank/DDBJ databases">
        <authorList>
            <person name="Eckstrom K.M.E."/>
        </authorList>
    </citation>
    <scope>NUCLEOTIDE SEQUENCE</scope>
    <source>
        <strain evidence="2">UVCC 0001</strain>
    </source>
</reference>
<dbReference type="EMBL" id="JASFZW010000007">
    <property type="protein sequence ID" value="KAK2077138.1"/>
    <property type="molecule type" value="Genomic_DNA"/>
</dbReference>
<dbReference type="Proteomes" id="UP001255856">
    <property type="component" value="Unassembled WGS sequence"/>
</dbReference>
<gene>
    <name evidence="2" type="ORF">QBZ16_004772</name>
</gene>
<evidence type="ECO:0000313" key="3">
    <source>
        <dbReference type="Proteomes" id="UP001255856"/>
    </source>
</evidence>
<name>A0AAD9IF94_PROWI</name>
<comment type="caution">
    <text evidence="2">The sequence shown here is derived from an EMBL/GenBank/DDBJ whole genome shotgun (WGS) entry which is preliminary data.</text>
</comment>
<keyword evidence="3" id="KW-1185">Reference proteome</keyword>
<evidence type="ECO:0008006" key="4">
    <source>
        <dbReference type="Google" id="ProtNLM"/>
    </source>
</evidence>
<organism evidence="2 3">
    <name type="scientific">Prototheca wickerhamii</name>
    <dbReference type="NCBI Taxonomy" id="3111"/>
    <lineage>
        <taxon>Eukaryota</taxon>
        <taxon>Viridiplantae</taxon>
        <taxon>Chlorophyta</taxon>
        <taxon>core chlorophytes</taxon>
        <taxon>Trebouxiophyceae</taxon>
        <taxon>Chlorellales</taxon>
        <taxon>Chlorellaceae</taxon>
        <taxon>Prototheca</taxon>
    </lineage>
</organism>
<proteinExistence type="predicted"/>
<accession>A0AAD9IF94</accession>